<keyword evidence="1" id="KW-0472">Membrane</keyword>
<dbReference type="OrthoDB" id="3006153at2759"/>
<proteinExistence type="predicted"/>
<evidence type="ECO:0000313" key="3">
    <source>
        <dbReference type="Proteomes" id="UP000007148"/>
    </source>
</evidence>
<dbReference type="HOGENOM" id="CLU_085458_0_1_1"/>
<sequence length="250" mass="27714">MEKAYTPVDARKHRRIILSSVLFLAALVTGTLLCVSAACLSAMLHGFTQSHNTQNNPITAEHRLLNAFGLNRRADVSAIGPSNPAVGWHARAVQRALVYKGPLYEPKKEDLTLTVLFSTPAEPNGFTVALFKPSYAVDANGRILTMTTTEYDVFADLIKKVGALPTVDQWRVKHNTTSWPIDKLIIPGDDEVSVYGWSTETDVLVKPTKGYKRLPPSLNTLIGLAREGREDYSPDLRMDENIKKVLSFTY</sequence>
<dbReference type="AlphaFoldDB" id="G4TTB8"/>
<organism evidence="2 3">
    <name type="scientific">Serendipita indica (strain DSM 11827)</name>
    <name type="common">Root endophyte fungus</name>
    <name type="synonym">Piriformospora indica</name>
    <dbReference type="NCBI Taxonomy" id="1109443"/>
    <lineage>
        <taxon>Eukaryota</taxon>
        <taxon>Fungi</taxon>
        <taxon>Dikarya</taxon>
        <taxon>Basidiomycota</taxon>
        <taxon>Agaricomycotina</taxon>
        <taxon>Agaricomycetes</taxon>
        <taxon>Sebacinales</taxon>
        <taxon>Serendipitaceae</taxon>
        <taxon>Serendipita</taxon>
    </lineage>
</organism>
<gene>
    <name evidence="2" type="ORF">PIIN_08513</name>
</gene>
<dbReference type="EMBL" id="CAFZ01000327">
    <property type="protein sequence ID" value="CCA74561.1"/>
    <property type="molecule type" value="Genomic_DNA"/>
</dbReference>
<name>G4TTB8_SERID</name>
<keyword evidence="1" id="KW-0812">Transmembrane</keyword>
<comment type="caution">
    <text evidence="2">The sequence shown here is derived from an EMBL/GenBank/DDBJ whole genome shotgun (WGS) entry which is preliminary data.</text>
</comment>
<evidence type="ECO:0000256" key="1">
    <source>
        <dbReference type="SAM" id="Phobius"/>
    </source>
</evidence>
<evidence type="ECO:0000313" key="2">
    <source>
        <dbReference type="EMBL" id="CCA74561.1"/>
    </source>
</evidence>
<keyword evidence="1" id="KW-1133">Transmembrane helix</keyword>
<accession>G4TTB8</accession>
<protein>
    <submittedName>
        <fullName evidence="2">Uncharacterized protein</fullName>
    </submittedName>
</protein>
<feature type="transmembrane region" description="Helical" evidence="1">
    <location>
        <begin position="21"/>
        <end position="44"/>
    </location>
</feature>
<dbReference type="Proteomes" id="UP000007148">
    <property type="component" value="Unassembled WGS sequence"/>
</dbReference>
<dbReference type="InParanoid" id="G4TTB8"/>
<reference evidence="2 3" key="1">
    <citation type="journal article" date="2011" name="PLoS Pathog.">
        <title>Endophytic Life Strategies Decoded by Genome and Transcriptome Analyses of the Mutualistic Root Symbiont Piriformospora indica.</title>
        <authorList>
            <person name="Zuccaro A."/>
            <person name="Lahrmann U."/>
            <person name="Guldener U."/>
            <person name="Langen G."/>
            <person name="Pfiffi S."/>
            <person name="Biedenkopf D."/>
            <person name="Wong P."/>
            <person name="Samans B."/>
            <person name="Grimm C."/>
            <person name="Basiewicz M."/>
            <person name="Murat C."/>
            <person name="Martin F."/>
            <person name="Kogel K.H."/>
        </authorList>
    </citation>
    <scope>NUCLEOTIDE SEQUENCE [LARGE SCALE GENOMIC DNA]</scope>
    <source>
        <strain evidence="2 3">DSM 11827</strain>
    </source>
</reference>
<keyword evidence="3" id="KW-1185">Reference proteome</keyword>